<reference evidence="1 2" key="1">
    <citation type="journal article" date="2019" name="Sci. Rep.">
        <title>Orb-weaving spider Araneus ventricosus genome elucidates the spidroin gene catalogue.</title>
        <authorList>
            <person name="Kono N."/>
            <person name="Nakamura H."/>
            <person name="Ohtoshi R."/>
            <person name="Moran D.A.P."/>
            <person name="Shinohara A."/>
            <person name="Yoshida Y."/>
            <person name="Fujiwara M."/>
            <person name="Mori M."/>
            <person name="Tomita M."/>
            <person name="Arakawa K."/>
        </authorList>
    </citation>
    <scope>NUCLEOTIDE SEQUENCE [LARGE SCALE GENOMIC DNA]</scope>
</reference>
<keyword evidence="2" id="KW-1185">Reference proteome</keyword>
<gene>
    <name evidence="1" type="ORF">AVEN_226303_1</name>
</gene>
<dbReference type="EMBL" id="BGPR01000325">
    <property type="protein sequence ID" value="GBM13322.1"/>
    <property type="molecule type" value="Genomic_DNA"/>
</dbReference>
<dbReference type="AlphaFoldDB" id="A0A4Y2D936"/>
<accession>A0A4Y2D936</accession>
<protein>
    <submittedName>
        <fullName evidence="1">Uncharacterized protein</fullName>
    </submittedName>
</protein>
<evidence type="ECO:0000313" key="2">
    <source>
        <dbReference type="Proteomes" id="UP000499080"/>
    </source>
</evidence>
<dbReference type="Proteomes" id="UP000499080">
    <property type="component" value="Unassembled WGS sequence"/>
</dbReference>
<sequence length="152" mass="17686">MASFYLHSTVNYRNCFGLLKELEYYLYRKNCYNHGLSRHNYVERIAGEWNPNPLTGKTSSSKEHSRGKCTKDKGGEIELKLNYLFIKHDMGKVFTHMIIYKLDKRDLGFVSYLVKYQLTSRLKEVISIDIAHGRRANREGTPVAAFAHQYTA</sequence>
<name>A0A4Y2D936_ARAVE</name>
<organism evidence="1 2">
    <name type="scientific">Araneus ventricosus</name>
    <name type="common">Orbweaver spider</name>
    <name type="synonym">Epeira ventricosa</name>
    <dbReference type="NCBI Taxonomy" id="182803"/>
    <lineage>
        <taxon>Eukaryota</taxon>
        <taxon>Metazoa</taxon>
        <taxon>Ecdysozoa</taxon>
        <taxon>Arthropoda</taxon>
        <taxon>Chelicerata</taxon>
        <taxon>Arachnida</taxon>
        <taxon>Araneae</taxon>
        <taxon>Araneomorphae</taxon>
        <taxon>Entelegynae</taxon>
        <taxon>Araneoidea</taxon>
        <taxon>Araneidae</taxon>
        <taxon>Araneus</taxon>
    </lineage>
</organism>
<proteinExistence type="predicted"/>
<comment type="caution">
    <text evidence="1">The sequence shown here is derived from an EMBL/GenBank/DDBJ whole genome shotgun (WGS) entry which is preliminary data.</text>
</comment>
<evidence type="ECO:0000313" key="1">
    <source>
        <dbReference type="EMBL" id="GBM13322.1"/>
    </source>
</evidence>